<dbReference type="SUPFAM" id="SSF53448">
    <property type="entry name" value="Nucleotide-diphospho-sugar transferases"/>
    <property type="match status" value="1"/>
</dbReference>
<gene>
    <name evidence="7" type="ORF">SAZU_5873</name>
</gene>
<dbReference type="PATRIC" id="fig|146537.3.peg.6180"/>
<evidence type="ECO:0000256" key="5">
    <source>
        <dbReference type="ARBA" id="ARBA00022944"/>
    </source>
</evidence>
<dbReference type="InterPro" id="IPR029044">
    <property type="entry name" value="Nucleotide-diphossugar_trans"/>
</dbReference>
<evidence type="ECO:0000256" key="3">
    <source>
        <dbReference type="ARBA" id="ARBA00022475"/>
    </source>
</evidence>
<accession>A0A0K8PTG6</accession>
<dbReference type="PANTHER" id="PTHR37316:SF3">
    <property type="entry name" value="TEICHOIC ACID GLYCEROL-PHOSPHATE TRANSFERASE"/>
    <property type="match status" value="1"/>
</dbReference>
<organism evidence="7 8">
    <name type="scientific">Streptomyces azureus</name>
    <dbReference type="NCBI Taxonomy" id="146537"/>
    <lineage>
        <taxon>Bacteria</taxon>
        <taxon>Bacillati</taxon>
        <taxon>Actinomycetota</taxon>
        <taxon>Actinomycetes</taxon>
        <taxon>Kitasatosporales</taxon>
        <taxon>Streptomycetaceae</taxon>
        <taxon>Streptomyces</taxon>
    </lineage>
</organism>
<dbReference type="SUPFAM" id="SSF53756">
    <property type="entry name" value="UDP-Glycosyltransferase/glycogen phosphorylase"/>
    <property type="match status" value="1"/>
</dbReference>
<dbReference type="InterPro" id="IPR051612">
    <property type="entry name" value="Teichoic_Acid_Biosynth"/>
</dbReference>
<dbReference type="InterPro" id="IPR043148">
    <property type="entry name" value="TagF_C"/>
</dbReference>
<evidence type="ECO:0000313" key="8">
    <source>
        <dbReference type="Proteomes" id="UP000053859"/>
    </source>
</evidence>
<dbReference type="Gene3D" id="3.90.550.10">
    <property type="entry name" value="Spore Coat Polysaccharide Biosynthesis Protein SpsA, Chain A"/>
    <property type="match status" value="1"/>
</dbReference>
<dbReference type="GO" id="GO:0019350">
    <property type="term" value="P:teichoic acid biosynthetic process"/>
    <property type="evidence" value="ECO:0007669"/>
    <property type="project" value="UniProtKB-KW"/>
</dbReference>
<evidence type="ECO:0000313" key="7">
    <source>
        <dbReference type="EMBL" id="GAP51013.1"/>
    </source>
</evidence>
<keyword evidence="6" id="KW-0472">Membrane</keyword>
<evidence type="ECO:0000256" key="6">
    <source>
        <dbReference type="ARBA" id="ARBA00023136"/>
    </source>
</evidence>
<dbReference type="InterPro" id="IPR043149">
    <property type="entry name" value="TagF_N"/>
</dbReference>
<keyword evidence="4 7" id="KW-0808">Transferase</keyword>
<dbReference type="Gene3D" id="3.40.50.11820">
    <property type="match status" value="1"/>
</dbReference>
<comment type="similarity">
    <text evidence="2">Belongs to the CDP-glycerol glycerophosphotransferase family.</text>
</comment>
<reference evidence="7" key="1">
    <citation type="journal article" date="2015" name="Genome Announc.">
        <title>Draft Genome Sequence of Thiostrepton-Producing Streptomyces azureus ATCC 14921.</title>
        <authorList>
            <person name="Sakihara K."/>
            <person name="Maeda J."/>
            <person name="Tashiro K."/>
            <person name="Fujino Y."/>
            <person name="Kuhara S."/>
            <person name="Ohshima T."/>
            <person name="Ogata S."/>
            <person name="Doi K."/>
        </authorList>
    </citation>
    <scope>NUCLEOTIDE SEQUENCE [LARGE SCALE GENOMIC DNA]</scope>
    <source>
        <strain evidence="7">ATCC14921</strain>
    </source>
</reference>
<dbReference type="Pfam" id="PF04464">
    <property type="entry name" value="Glyphos_transf"/>
    <property type="match status" value="1"/>
</dbReference>
<evidence type="ECO:0000256" key="1">
    <source>
        <dbReference type="ARBA" id="ARBA00004202"/>
    </source>
</evidence>
<dbReference type="EMBL" id="DF968357">
    <property type="protein sequence ID" value="GAP51013.1"/>
    <property type="molecule type" value="Genomic_DNA"/>
</dbReference>
<comment type="subcellular location">
    <subcellularLocation>
        <location evidence="1">Cell membrane</location>
        <topology evidence="1">Peripheral membrane protein</topology>
    </subcellularLocation>
</comment>
<evidence type="ECO:0000256" key="4">
    <source>
        <dbReference type="ARBA" id="ARBA00022679"/>
    </source>
</evidence>
<dbReference type="GO" id="GO:0047355">
    <property type="term" value="F:CDP-glycerol glycerophosphotransferase activity"/>
    <property type="evidence" value="ECO:0007669"/>
    <property type="project" value="InterPro"/>
</dbReference>
<keyword evidence="5" id="KW-0777">Teichoic acid biosynthesis</keyword>
<name>A0A0K8PTG6_STRAJ</name>
<evidence type="ECO:0000256" key="2">
    <source>
        <dbReference type="ARBA" id="ARBA00010488"/>
    </source>
</evidence>
<dbReference type="FunFam" id="3.40.50.11820:FF:000001">
    <property type="entry name" value="Glycosyl transferase"/>
    <property type="match status" value="1"/>
</dbReference>
<sequence>MMPELSVIVHGPNVQDHLTELLSSLAAHPLPDAELIVAAVGDWARETAGRHTPDVQVVPLPDGTGGAAARAAGAARASGRWLHFVHAKDGLPAGALRTVAERVAELPGEVDVLLLDHVRSTWHTSGMPSRDGSLLARAGRADVTLDDCAPLLRLTPLLGTRVLRADFWRAHEQRLTTDDEPYAALAALLLADRVACLPHVAYEDRRLRPASLPPVTPEQRYGLVERYESLLDLTRNRRAAHAVLYDVMVRDCLRTFARGGMAEEVAREFFRRASLAALRRRPEGYRRPAGLEGVRRSLLEEGAYGRYRAFQAVNRTRRTAKSAVRTRKRQVGARLRDHQYRRALGRPVNPHLAVFSAYWNRGVACNPAAIAAKLAELAPQIHPVWVVTEENAALLPPGTDHVVPGSRRYWEVLASAKYLVNNVNFPNAVVKRPDAIHLQTHHGTPLKRMGIDQMAYPAAAQGLDFQALLERIDKWDYSVSANSHTTRMWERAYPSHYVSLDHGYPRNDVYYTAGAQDIRSVRDRLGIAPGRRAVLYAPTHRDYEAGWTPRLDLAALADRLGDDTVLLVRGHYFYGGAASPLTNLRRTGRIIDVSSYDPVEELCLAADALVTDYSSIMFDYANLDRPIVIHADDWETYRTTRGVYFDLMAEAPGPVARTQQELTEILTTEAWRDEGAAKTRAVFRRRFCEYDDGRAAERVVRRVFLGQDERDLPPVLPIEERTPAPAPQEATA</sequence>
<dbReference type="FunFam" id="3.40.50.12580:FF:000001">
    <property type="entry name" value="Glycosyl transferase"/>
    <property type="match status" value="1"/>
</dbReference>
<dbReference type="AlphaFoldDB" id="A0A0K8PTG6"/>
<dbReference type="GO" id="GO:0005886">
    <property type="term" value="C:plasma membrane"/>
    <property type="evidence" value="ECO:0007669"/>
    <property type="project" value="UniProtKB-SubCell"/>
</dbReference>
<keyword evidence="8" id="KW-1185">Reference proteome</keyword>
<keyword evidence="3" id="KW-1003">Cell membrane</keyword>
<dbReference type="Gene3D" id="3.40.50.12580">
    <property type="match status" value="1"/>
</dbReference>
<dbReference type="Proteomes" id="UP000053859">
    <property type="component" value="Unassembled WGS sequence"/>
</dbReference>
<proteinExistence type="inferred from homology"/>
<dbReference type="PANTHER" id="PTHR37316">
    <property type="entry name" value="TEICHOIC ACID GLYCEROL-PHOSPHATE PRIMASE"/>
    <property type="match status" value="1"/>
</dbReference>
<dbReference type="InterPro" id="IPR007554">
    <property type="entry name" value="Glycerophosphate_synth"/>
</dbReference>
<protein>
    <submittedName>
        <fullName evidence="7">Transferase</fullName>
    </submittedName>
</protein>